<dbReference type="GO" id="GO:0061630">
    <property type="term" value="F:ubiquitin protein ligase activity"/>
    <property type="evidence" value="ECO:0007669"/>
    <property type="project" value="InterPro"/>
</dbReference>
<protein>
    <submittedName>
        <fullName evidence="4">Zinc finger RING-type protein</fullName>
    </submittedName>
</protein>
<dbReference type="InParanoid" id="K2SDZ0"/>
<gene>
    <name evidence="4" type="ORF">MPH_07733</name>
</gene>
<reference evidence="4 5" key="1">
    <citation type="journal article" date="2012" name="BMC Genomics">
        <title>Tools to kill: Genome of one of the most destructive plant pathogenic fungi Macrophomina phaseolina.</title>
        <authorList>
            <person name="Islam M.S."/>
            <person name="Haque M.S."/>
            <person name="Islam M.M."/>
            <person name="Emdad E.M."/>
            <person name="Halim A."/>
            <person name="Hossen Q.M.M."/>
            <person name="Hossain M.Z."/>
            <person name="Ahmed B."/>
            <person name="Rahim S."/>
            <person name="Rahman M.S."/>
            <person name="Alam M.M."/>
            <person name="Hou S."/>
            <person name="Wan X."/>
            <person name="Saito J.A."/>
            <person name="Alam M."/>
        </authorList>
    </citation>
    <scope>NUCLEOTIDE SEQUENCE [LARGE SCALE GENOMIC DNA]</scope>
    <source>
        <strain evidence="4 5">MS6</strain>
    </source>
</reference>
<evidence type="ECO:0000256" key="1">
    <source>
        <dbReference type="PROSITE-ProRule" id="PRU00175"/>
    </source>
</evidence>
<dbReference type="eggNOG" id="ENOG502T18V">
    <property type="taxonomic scope" value="Eukaryota"/>
</dbReference>
<dbReference type="PANTHER" id="PTHR21540">
    <property type="entry name" value="RING FINGER AND SWIM DOMAIN-CONTAINING PROTEIN 2"/>
    <property type="match status" value="1"/>
</dbReference>
<evidence type="ECO:0000256" key="2">
    <source>
        <dbReference type="SAM" id="MobiDB-lite"/>
    </source>
</evidence>
<feature type="region of interest" description="Disordered" evidence="2">
    <location>
        <begin position="257"/>
        <end position="289"/>
    </location>
</feature>
<dbReference type="InterPro" id="IPR013083">
    <property type="entry name" value="Znf_RING/FYVE/PHD"/>
</dbReference>
<dbReference type="InterPro" id="IPR039903">
    <property type="entry name" value="Zswim2"/>
</dbReference>
<dbReference type="AlphaFoldDB" id="K2SDZ0"/>
<feature type="compositionally biased region" description="Polar residues" evidence="2">
    <location>
        <begin position="277"/>
        <end position="288"/>
    </location>
</feature>
<feature type="domain" description="RING-type" evidence="3">
    <location>
        <begin position="335"/>
        <end position="388"/>
    </location>
</feature>
<dbReference type="GO" id="GO:0008270">
    <property type="term" value="F:zinc ion binding"/>
    <property type="evidence" value="ECO:0007669"/>
    <property type="project" value="UniProtKB-KW"/>
</dbReference>
<sequence length="611" mass="68178">MAGALSQREIYRELCKITEPTNPEKGRFSCVGYAPTQGRRCWNIVNSADISSFEAQLRSFTEADLRHPDARSSKLRAMAGHGLCVRYHRKTQITEVASRWDHEITIWLRRRAAVEQQSPRVSERPRARVSPNTSASSPIRARETGASETHSPRATAPTTVQEAYNTPREEIIETVEHTSGLQSVSRERIRPTLASSPRVASFTSSRMSTLESLPSPPRSEFTFTAQRQPIAVNSSHAPGHVRDYAGIFAPSRPRTAVLAGQTGAPSTTVPVSPPQAHPTTTPVQQATSPAAIPEGVPSPVDSVMISPVAPTAPPAPEPAPCTQDHARRKTTDDECPICQSSMATNELADLVWCKAQCGTNFHRECWTMWERTRRSSRSYSSLTCVYCRTNWYRACEHDNTHPPYSFWTTPSFGPTDGNHVFRDLFEPRNHAWSLWSSAHEDDSHPFALLFNAARHTRPLLRERRARADILALPDSEADELSTLFNIREHVRAQAWCLWRAGPGADTDAGFEALFDAKRHKRGVKSERWAAASVLDAAGEKDGGLLGDLFEEKGGIIAPKDEMSQPRGCQMVYVTVLSDPGDEVQERRSIKREQPESLCEILIWWVFGRRWS</sequence>
<dbReference type="SUPFAM" id="SSF57850">
    <property type="entry name" value="RING/U-box"/>
    <property type="match status" value="1"/>
</dbReference>
<keyword evidence="1" id="KW-0863">Zinc-finger</keyword>
<dbReference type="HOGENOM" id="CLU_446927_0_0_1"/>
<dbReference type="STRING" id="1126212.K2SDZ0"/>
<dbReference type="PANTHER" id="PTHR21540:SF0">
    <property type="entry name" value="PHD FAMILY PROTEIN"/>
    <property type="match status" value="1"/>
</dbReference>
<dbReference type="EMBL" id="AHHD01000330">
    <property type="protein sequence ID" value="EKG15050.1"/>
    <property type="molecule type" value="Genomic_DNA"/>
</dbReference>
<dbReference type="InterPro" id="IPR001841">
    <property type="entry name" value="Znf_RING"/>
</dbReference>
<dbReference type="OrthoDB" id="3945660at2759"/>
<evidence type="ECO:0000259" key="3">
    <source>
        <dbReference type="PROSITE" id="PS50089"/>
    </source>
</evidence>
<proteinExistence type="predicted"/>
<keyword evidence="1" id="KW-0862">Zinc</keyword>
<dbReference type="Proteomes" id="UP000007129">
    <property type="component" value="Unassembled WGS sequence"/>
</dbReference>
<evidence type="ECO:0000313" key="5">
    <source>
        <dbReference type="Proteomes" id="UP000007129"/>
    </source>
</evidence>
<comment type="caution">
    <text evidence="4">The sequence shown here is derived from an EMBL/GenBank/DDBJ whole genome shotgun (WGS) entry which is preliminary data.</text>
</comment>
<evidence type="ECO:0000313" key="4">
    <source>
        <dbReference type="EMBL" id="EKG15050.1"/>
    </source>
</evidence>
<accession>K2SDZ0</accession>
<feature type="region of interest" description="Disordered" evidence="2">
    <location>
        <begin position="114"/>
        <end position="164"/>
    </location>
</feature>
<organism evidence="4 5">
    <name type="scientific">Macrophomina phaseolina (strain MS6)</name>
    <name type="common">Charcoal rot fungus</name>
    <dbReference type="NCBI Taxonomy" id="1126212"/>
    <lineage>
        <taxon>Eukaryota</taxon>
        <taxon>Fungi</taxon>
        <taxon>Dikarya</taxon>
        <taxon>Ascomycota</taxon>
        <taxon>Pezizomycotina</taxon>
        <taxon>Dothideomycetes</taxon>
        <taxon>Dothideomycetes incertae sedis</taxon>
        <taxon>Botryosphaeriales</taxon>
        <taxon>Botryosphaeriaceae</taxon>
        <taxon>Macrophomina</taxon>
    </lineage>
</organism>
<keyword evidence="1" id="KW-0479">Metal-binding</keyword>
<name>K2SDZ0_MACPH</name>
<dbReference type="PROSITE" id="PS50089">
    <property type="entry name" value="ZF_RING_2"/>
    <property type="match status" value="1"/>
</dbReference>
<dbReference type="Gene3D" id="3.30.40.10">
    <property type="entry name" value="Zinc/RING finger domain, C3HC4 (zinc finger)"/>
    <property type="match status" value="1"/>
</dbReference>
<dbReference type="VEuPathDB" id="FungiDB:MPH_07733"/>